<feature type="transmembrane region" description="Helical" evidence="9">
    <location>
        <begin position="336"/>
        <end position="358"/>
    </location>
</feature>
<feature type="transmembrane region" description="Helical" evidence="9">
    <location>
        <begin position="189"/>
        <end position="211"/>
    </location>
</feature>
<evidence type="ECO:0000256" key="5">
    <source>
        <dbReference type="ARBA" id="ARBA00022692"/>
    </source>
</evidence>
<comment type="similarity">
    <text evidence="2">Belongs to the TrkH potassium transport family.</text>
</comment>
<feature type="transmembrane region" description="Helical" evidence="9">
    <location>
        <begin position="137"/>
        <end position="161"/>
    </location>
</feature>
<dbReference type="GO" id="GO:0005886">
    <property type="term" value="C:plasma membrane"/>
    <property type="evidence" value="ECO:0007669"/>
    <property type="project" value="UniProtKB-SubCell"/>
</dbReference>
<dbReference type="Pfam" id="PF02386">
    <property type="entry name" value="TrkH"/>
    <property type="match status" value="1"/>
</dbReference>
<dbReference type="EMBL" id="DQTV01000027">
    <property type="protein sequence ID" value="HIP56663.1"/>
    <property type="molecule type" value="Genomic_DNA"/>
</dbReference>
<dbReference type="PANTHER" id="PTHR32024">
    <property type="entry name" value="TRK SYSTEM POTASSIUM UPTAKE PROTEIN TRKG-RELATED"/>
    <property type="match status" value="1"/>
</dbReference>
<evidence type="ECO:0000256" key="4">
    <source>
        <dbReference type="ARBA" id="ARBA00022475"/>
    </source>
</evidence>
<feature type="transmembrane region" description="Helical" evidence="9">
    <location>
        <begin position="80"/>
        <end position="100"/>
    </location>
</feature>
<evidence type="ECO:0000256" key="8">
    <source>
        <dbReference type="ARBA" id="ARBA00023136"/>
    </source>
</evidence>
<evidence type="ECO:0000256" key="1">
    <source>
        <dbReference type="ARBA" id="ARBA00004651"/>
    </source>
</evidence>
<feature type="transmembrane region" description="Helical" evidence="9">
    <location>
        <begin position="51"/>
        <end position="68"/>
    </location>
</feature>
<keyword evidence="6 9" id="KW-1133">Transmembrane helix</keyword>
<evidence type="ECO:0000256" key="9">
    <source>
        <dbReference type="SAM" id="Phobius"/>
    </source>
</evidence>
<evidence type="ECO:0000313" key="10">
    <source>
        <dbReference type="EMBL" id="HIP56663.1"/>
    </source>
</evidence>
<name>A0A832Z2C1_9CREN</name>
<dbReference type="Proteomes" id="UP000605805">
    <property type="component" value="Unassembled WGS sequence"/>
</dbReference>
<evidence type="ECO:0000313" key="11">
    <source>
        <dbReference type="Proteomes" id="UP000605805"/>
    </source>
</evidence>
<feature type="transmembrane region" description="Helical" evidence="9">
    <location>
        <begin position="405"/>
        <end position="429"/>
    </location>
</feature>
<comment type="caution">
    <text evidence="10">The sequence shown here is derived from an EMBL/GenBank/DDBJ whole genome shotgun (WGS) entry which is preliminary data.</text>
</comment>
<keyword evidence="5 9" id="KW-0812">Transmembrane</keyword>
<gene>
    <name evidence="10" type="ORF">EYH02_01120</name>
</gene>
<evidence type="ECO:0000256" key="2">
    <source>
        <dbReference type="ARBA" id="ARBA00009137"/>
    </source>
</evidence>
<dbReference type="AlphaFoldDB" id="A0A832Z2C1"/>
<dbReference type="GO" id="GO:0030001">
    <property type="term" value="P:metal ion transport"/>
    <property type="evidence" value="ECO:0007669"/>
    <property type="project" value="UniProtKB-ARBA"/>
</dbReference>
<comment type="subcellular location">
    <subcellularLocation>
        <location evidence="1">Cell membrane</location>
        <topology evidence="1">Multi-pass membrane protein</topology>
    </subcellularLocation>
</comment>
<proteinExistence type="inferred from homology"/>
<keyword evidence="3" id="KW-0813">Transport</keyword>
<sequence length="495" mass="54745">MVLGFMNVLAATLFLCLTVSLIGTVVGVIDLVSLLYTSPQSFETRTTLRFTTFFLLLSIILSTIMLFLRRYTVSNIVEAFLVVAIAWIVIPTISAMAYRYSIGMDFVNAFFESLSGFTGTGLSVISKPEEMPSVILLWRAVTQWVGELGVVVFAGTLLPALHRVIRSIYVVERGERIAPTVLSTMRRLVGIYVFYTALGVVLFILSGMSVFDALAHSMTAIATGGMSTNSLSIGYWFRGGNWAIYVSTMVIMVLGALNFVDHVALLRGRFREFVSSIEVRWFFILLTIFTIPLIALPLMRGDVDEVFTRFYHLVSGYTTTGFQLGSSDVLKNEPDYVKMILALSMIVGGATFSTAGGIKIKRAAILIKALVWESARLFAPPAMVLRRRVGRELIGDTELISVYNFVAIYMVTFISIALFIHLTLLSYGYTEFTFIDSMFETASALSCVGLSVGITSATSPLPIKIALMIAMYLGRLEFAALYLFLGYSYVRRVVL</sequence>
<protein>
    <submittedName>
        <fullName evidence="10">TrkH family potassium uptake protein</fullName>
    </submittedName>
</protein>
<dbReference type="InterPro" id="IPR003445">
    <property type="entry name" value="Cat_transpt"/>
</dbReference>
<dbReference type="PANTHER" id="PTHR32024:SF2">
    <property type="entry name" value="TRK SYSTEM POTASSIUM UPTAKE PROTEIN TRKG-RELATED"/>
    <property type="match status" value="1"/>
</dbReference>
<keyword evidence="8 9" id="KW-0472">Membrane</keyword>
<dbReference type="GO" id="GO:0008324">
    <property type="term" value="F:monoatomic cation transmembrane transporter activity"/>
    <property type="evidence" value="ECO:0007669"/>
    <property type="project" value="InterPro"/>
</dbReference>
<accession>A0A832Z2C1</accession>
<keyword evidence="7" id="KW-0406">Ion transport</keyword>
<feature type="transmembrane region" description="Helical" evidence="9">
    <location>
        <begin position="281"/>
        <end position="299"/>
    </location>
</feature>
<evidence type="ECO:0000256" key="6">
    <source>
        <dbReference type="ARBA" id="ARBA00022989"/>
    </source>
</evidence>
<organism evidence="10 11">
    <name type="scientific">Ignisphaera aggregans</name>
    <dbReference type="NCBI Taxonomy" id="334771"/>
    <lineage>
        <taxon>Archaea</taxon>
        <taxon>Thermoproteota</taxon>
        <taxon>Thermoprotei</taxon>
        <taxon>Desulfurococcales</taxon>
        <taxon>Desulfurococcaceae</taxon>
        <taxon>Ignisphaera</taxon>
    </lineage>
</organism>
<feature type="transmembrane region" description="Helical" evidence="9">
    <location>
        <begin position="242"/>
        <end position="260"/>
    </location>
</feature>
<keyword evidence="4" id="KW-1003">Cell membrane</keyword>
<evidence type="ECO:0000256" key="7">
    <source>
        <dbReference type="ARBA" id="ARBA00023065"/>
    </source>
</evidence>
<feature type="transmembrane region" description="Helical" evidence="9">
    <location>
        <begin position="465"/>
        <end position="490"/>
    </location>
</feature>
<reference evidence="10" key="1">
    <citation type="journal article" date="2020" name="ISME J.">
        <title>Gammaproteobacteria mediating utilization of methyl-, sulfur- and petroleum organic compounds in deep ocean hydrothermal plumes.</title>
        <authorList>
            <person name="Zhou Z."/>
            <person name="Liu Y."/>
            <person name="Pan J."/>
            <person name="Cron B.R."/>
            <person name="Toner B.M."/>
            <person name="Anantharaman K."/>
            <person name="Breier J.A."/>
            <person name="Dick G.J."/>
            <person name="Li M."/>
        </authorList>
    </citation>
    <scope>NUCLEOTIDE SEQUENCE</scope>
    <source>
        <strain evidence="10">SZUA-1435</strain>
    </source>
</reference>
<evidence type="ECO:0000256" key="3">
    <source>
        <dbReference type="ARBA" id="ARBA00022448"/>
    </source>
</evidence>